<gene>
    <name evidence="2" type="ORF">NTEN_LOCUS5589</name>
</gene>
<evidence type="ECO:0000256" key="1">
    <source>
        <dbReference type="SAM" id="MobiDB-lite"/>
    </source>
</evidence>
<accession>A0A6H5GAG3</accession>
<proteinExistence type="predicted"/>
<keyword evidence="3" id="KW-1185">Reference proteome</keyword>
<feature type="compositionally biased region" description="Low complexity" evidence="1">
    <location>
        <begin position="124"/>
        <end position="135"/>
    </location>
</feature>
<organism evidence="2 3">
    <name type="scientific">Nesidiocoris tenuis</name>
    <dbReference type="NCBI Taxonomy" id="355587"/>
    <lineage>
        <taxon>Eukaryota</taxon>
        <taxon>Metazoa</taxon>
        <taxon>Ecdysozoa</taxon>
        <taxon>Arthropoda</taxon>
        <taxon>Hexapoda</taxon>
        <taxon>Insecta</taxon>
        <taxon>Pterygota</taxon>
        <taxon>Neoptera</taxon>
        <taxon>Paraneoptera</taxon>
        <taxon>Hemiptera</taxon>
        <taxon>Heteroptera</taxon>
        <taxon>Panheteroptera</taxon>
        <taxon>Cimicomorpha</taxon>
        <taxon>Miridae</taxon>
        <taxon>Dicyphina</taxon>
        <taxon>Nesidiocoris</taxon>
    </lineage>
</organism>
<dbReference type="EMBL" id="CADCXU010008632">
    <property type="protein sequence ID" value="CAA9999306.1"/>
    <property type="molecule type" value="Genomic_DNA"/>
</dbReference>
<name>A0A6H5GAG3_9HEMI</name>
<evidence type="ECO:0000313" key="2">
    <source>
        <dbReference type="EMBL" id="CAA9999306.1"/>
    </source>
</evidence>
<protein>
    <submittedName>
        <fullName evidence="2">Uncharacterized protein</fullName>
    </submittedName>
</protein>
<reference evidence="2 3" key="1">
    <citation type="submission" date="2020-02" db="EMBL/GenBank/DDBJ databases">
        <authorList>
            <person name="Ferguson B K."/>
        </authorList>
    </citation>
    <scope>NUCLEOTIDE SEQUENCE [LARGE SCALE GENOMIC DNA]</scope>
</reference>
<feature type="non-terminal residue" evidence="2">
    <location>
        <position position="159"/>
    </location>
</feature>
<dbReference type="Proteomes" id="UP000479000">
    <property type="component" value="Unassembled WGS sequence"/>
</dbReference>
<dbReference type="AlphaFoldDB" id="A0A6H5GAG3"/>
<feature type="region of interest" description="Disordered" evidence="1">
    <location>
        <begin position="39"/>
        <end position="159"/>
    </location>
</feature>
<sequence length="159" mass="17019">MRSCTSIREILKKVLTLDQTQTSSGLPVTRREKSFNKALNQLTGNEGVRSCRDKHFSSRNLKKGSKGSIGSAPVSPLLPHRSSSRRHPLTSAANRARSADPAPFTAKTRKYSDSSPGGLSEPDSGLLSALESGSATNTRSPSDSSEETTAWPPPPSEIQ</sequence>
<evidence type="ECO:0000313" key="3">
    <source>
        <dbReference type="Proteomes" id="UP000479000"/>
    </source>
</evidence>